<sequence length="235" mass="26152">MTIENQTARLAGFLYLTVILTGLFSLMYVPSQLIVREDPALTFHNISSSVQLFRLGIAGSMLCYIAFTLLPLVLYRLLKDVNGTYAKLMVILALISVPISFINLQNKFSVLTIIEGAGYLKTLNAEQLQSQVMFLLNTYNKGILIVQIFWGLWLFPFGYLVYKSGFLPKILGVCLMLGCLGYVVNVFSRTVVPDFSDYTIADYITLPASIGEIGICLWLLVMGVKNKKIGPVPID</sequence>
<feature type="transmembrane region" description="Helical" evidence="1">
    <location>
        <begin position="12"/>
        <end position="35"/>
    </location>
</feature>
<dbReference type="AlphaFoldDB" id="A0A1M5ADI2"/>
<proteinExistence type="predicted"/>
<feature type="transmembrane region" description="Helical" evidence="1">
    <location>
        <begin position="142"/>
        <end position="162"/>
    </location>
</feature>
<keyword evidence="1" id="KW-0812">Transmembrane</keyword>
<dbReference type="Pfam" id="PF14329">
    <property type="entry name" value="DUF4386"/>
    <property type="match status" value="1"/>
</dbReference>
<feature type="transmembrane region" description="Helical" evidence="1">
    <location>
        <begin position="85"/>
        <end position="104"/>
    </location>
</feature>
<organism evidence="2 3">
    <name type="scientific">Chryseobacterium vrystaatense</name>
    <dbReference type="NCBI Taxonomy" id="307480"/>
    <lineage>
        <taxon>Bacteria</taxon>
        <taxon>Pseudomonadati</taxon>
        <taxon>Bacteroidota</taxon>
        <taxon>Flavobacteriia</taxon>
        <taxon>Flavobacteriales</taxon>
        <taxon>Weeksellaceae</taxon>
        <taxon>Chryseobacterium group</taxon>
        <taxon>Chryseobacterium</taxon>
    </lineage>
</organism>
<feature type="transmembrane region" description="Helical" evidence="1">
    <location>
        <begin position="55"/>
        <end position="78"/>
    </location>
</feature>
<feature type="transmembrane region" description="Helical" evidence="1">
    <location>
        <begin position="200"/>
        <end position="221"/>
    </location>
</feature>
<protein>
    <recommendedName>
        <fullName evidence="4">DUF4386 domain-containing protein</fullName>
    </recommendedName>
</protein>
<dbReference type="Proteomes" id="UP000184108">
    <property type="component" value="Unassembled WGS sequence"/>
</dbReference>
<accession>A0A1M5ADI2</accession>
<evidence type="ECO:0000313" key="3">
    <source>
        <dbReference type="Proteomes" id="UP000184108"/>
    </source>
</evidence>
<gene>
    <name evidence="2" type="ORF">SAMN02787073_1882</name>
</gene>
<dbReference type="RefSeq" id="WP_073172946.1">
    <property type="nucleotide sequence ID" value="NZ_FQVE01000002.1"/>
</dbReference>
<keyword evidence="1" id="KW-0472">Membrane</keyword>
<evidence type="ECO:0000313" key="2">
    <source>
        <dbReference type="EMBL" id="SHF28136.1"/>
    </source>
</evidence>
<keyword evidence="1" id="KW-1133">Transmembrane helix</keyword>
<reference evidence="3" key="1">
    <citation type="submission" date="2016-11" db="EMBL/GenBank/DDBJ databases">
        <authorList>
            <person name="Varghese N."/>
            <person name="Submissions S."/>
        </authorList>
    </citation>
    <scope>NUCLEOTIDE SEQUENCE [LARGE SCALE GENOMIC DNA]</scope>
    <source>
        <strain evidence="3">YR203</strain>
    </source>
</reference>
<evidence type="ECO:0008006" key="4">
    <source>
        <dbReference type="Google" id="ProtNLM"/>
    </source>
</evidence>
<feature type="transmembrane region" description="Helical" evidence="1">
    <location>
        <begin position="169"/>
        <end position="188"/>
    </location>
</feature>
<dbReference type="InterPro" id="IPR025495">
    <property type="entry name" value="DUF4386"/>
</dbReference>
<name>A0A1M5ADI2_9FLAO</name>
<evidence type="ECO:0000256" key="1">
    <source>
        <dbReference type="SAM" id="Phobius"/>
    </source>
</evidence>
<dbReference type="EMBL" id="FQVE01000002">
    <property type="protein sequence ID" value="SHF28136.1"/>
    <property type="molecule type" value="Genomic_DNA"/>
</dbReference>